<dbReference type="PANTHER" id="PTHR30055:SF234">
    <property type="entry name" value="HTH-TYPE TRANSCRIPTIONAL REGULATOR BETI"/>
    <property type="match status" value="1"/>
</dbReference>
<accession>A0ABT1RT57</accession>
<dbReference type="InterPro" id="IPR050109">
    <property type="entry name" value="HTH-type_TetR-like_transc_reg"/>
</dbReference>
<keyword evidence="3" id="KW-0804">Transcription</keyword>
<evidence type="ECO:0000256" key="2">
    <source>
        <dbReference type="ARBA" id="ARBA00023125"/>
    </source>
</evidence>
<dbReference type="Proteomes" id="UP001524502">
    <property type="component" value="Unassembled WGS sequence"/>
</dbReference>
<dbReference type="PROSITE" id="PS50977">
    <property type="entry name" value="HTH_TETR_2"/>
    <property type="match status" value="1"/>
</dbReference>
<evidence type="ECO:0000256" key="1">
    <source>
        <dbReference type="ARBA" id="ARBA00023015"/>
    </source>
</evidence>
<dbReference type="PROSITE" id="PS01081">
    <property type="entry name" value="HTH_TETR_1"/>
    <property type="match status" value="1"/>
</dbReference>
<dbReference type="Pfam" id="PF00440">
    <property type="entry name" value="TetR_N"/>
    <property type="match status" value="1"/>
</dbReference>
<sequence length="209" mass="24324">MERQLSRRELNKKKCRARILRASRRLFSSKGYESTTIEDVADRAEVSKATLYNYFPNKESLLIGIAEEELEQVGDLISKDLKDEKNAVEKIRQALELLIVDSIRYISLARKITYLNSCEESPLYATRMDMIRLFEELVMEGQAQGTLRKDIKTSDIVDIIMGIYLMSQFEWSHIDQYTPEFCREKLNRILSEVLESRIAGDAEIAEERE</sequence>
<dbReference type="SUPFAM" id="SSF48498">
    <property type="entry name" value="Tetracyclin repressor-like, C-terminal domain"/>
    <property type="match status" value="1"/>
</dbReference>
<evidence type="ECO:0000256" key="3">
    <source>
        <dbReference type="ARBA" id="ARBA00023163"/>
    </source>
</evidence>
<keyword evidence="2 4" id="KW-0238">DNA-binding</keyword>
<dbReference type="SUPFAM" id="SSF46689">
    <property type="entry name" value="Homeodomain-like"/>
    <property type="match status" value="1"/>
</dbReference>
<dbReference type="InterPro" id="IPR001647">
    <property type="entry name" value="HTH_TetR"/>
</dbReference>
<comment type="caution">
    <text evidence="6">The sequence shown here is derived from an EMBL/GenBank/DDBJ whole genome shotgun (WGS) entry which is preliminary data.</text>
</comment>
<keyword evidence="1" id="KW-0805">Transcription regulation</keyword>
<evidence type="ECO:0000256" key="4">
    <source>
        <dbReference type="PROSITE-ProRule" id="PRU00335"/>
    </source>
</evidence>
<name>A0ABT1RT57_9FIRM</name>
<proteinExistence type="predicted"/>
<dbReference type="Gene3D" id="1.10.357.10">
    <property type="entry name" value="Tetracycline Repressor, domain 2"/>
    <property type="match status" value="1"/>
</dbReference>
<dbReference type="PANTHER" id="PTHR30055">
    <property type="entry name" value="HTH-TYPE TRANSCRIPTIONAL REGULATOR RUTR"/>
    <property type="match status" value="1"/>
</dbReference>
<dbReference type="PRINTS" id="PR00455">
    <property type="entry name" value="HTHTETR"/>
</dbReference>
<dbReference type="InterPro" id="IPR009057">
    <property type="entry name" value="Homeodomain-like_sf"/>
</dbReference>
<evidence type="ECO:0000313" key="7">
    <source>
        <dbReference type="Proteomes" id="UP001524502"/>
    </source>
</evidence>
<feature type="DNA-binding region" description="H-T-H motif" evidence="4">
    <location>
        <begin position="36"/>
        <end position="55"/>
    </location>
</feature>
<evidence type="ECO:0000259" key="5">
    <source>
        <dbReference type="PROSITE" id="PS50977"/>
    </source>
</evidence>
<dbReference type="InterPro" id="IPR036271">
    <property type="entry name" value="Tet_transcr_reg_TetR-rel_C_sf"/>
</dbReference>
<dbReference type="EMBL" id="JANFXK010000027">
    <property type="protein sequence ID" value="MCQ4638388.1"/>
    <property type="molecule type" value="Genomic_DNA"/>
</dbReference>
<organism evidence="6 7">
    <name type="scientific">Anaerovorax odorimutans</name>
    <dbReference type="NCBI Taxonomy" id="109327"/>
    <lineage>
        <taxon>Bacteria</taxon>
        <taxon>Bacillati</taxon>
        <taxon>Bacillota</taxon>
        <taxon>Clostridia</taxon>
        <taxon>Peptostreptococcales</taxon>
        <taxon>Anaerovoracaceae</taxon>
        <taxon>Anaerovorax</taxon>
    </lineage>
</organism>
<keyword evidence="7" id="KW-1185">Reference proteome</keyword>
<dbReference type="RefSeq" id="WP_256133586.1">
    <property type="nucleotide sequence ID" value="NZ_JANFXK010000027.1"/>
</dbReference>
<gene>
    <name evidence="6" type="ORF">NE619_16785</name>
</gene>
<dbReference type="InterPro" id="IPR023772">
    <property type="entry name" value="DNA-bd_HTH_TetR-type_CS"/>
</dbReference>
<feature type="domain" description="HTH tetR-type" evidence="5">
    <location>
        <begin position="13"/>
        <end position="73"/>
    </location>
</feature>
<reference evidence="6 7" key="1">
    <citation type="submission" date="2022-06" db="EMBL/GenBank/DDBJ databases">
        <title>Isolation of gut microbiota from human fecal samples.</title>
        <authorList>
            <person name="Pamer E.G."/>
            <person name="Barat B."/>
            <person name="Waligurski E."/>
            <person name="Medina S."/>
            <person name="Paddock L."/>
            <person name="Mostad J."/>
        </authorList>
    </citation>
    <scope>NUCLEOTIDE SEQUENCE [LARGE SCALE GENOMIC DNA]</scope>
    <source>
        <strain evidence="6 7">SL.3.17</strain>
    </source>
</reference>
<evidence type="ECO:0000313" key="6">
    <source>
        <dbReference type="EMBL" id="MCQ4638388.1"/>
    </source>
</evidence>
<protein>
    <submittedName>
        <fullName evidence="6">TetR/AcrR family transcriptional regulator</fullName>
    </submittedName>
</protein>